<dbReference type="InterPro" id="IPR018540">
    <property type="entry name" value="Spo0E-like"/>
</dbReference>
<gene>
    <name evidence="1" type="ORF">MACH08_02020</name>
</gene>
<keyword evidence="2" id="KW-1185">Reference proteome</keyword>
<evidence type="ECO:0008006" key="3">
    <source>
        <dbReference type="Google" id="ProtNLM"/>
    </source>
</evidence>
<evidence type="ECO:0000313" key="2">
    <source>
        <dbReference type="Proteomes" id="UP001275436"/>
    </source>
</evidence>
<evidence type="ECO:0000313" key="1">
    <source>
        <dbReference type="EMBL" id="GLO64418.1"/>
    </source>
</evidence>
<comment type="caution">
    <text evidence="1">The sequence shown here is derived from an EMBL/GenBank/DDBJ whole genome shotgun (WGS) entry which is preliminary data.</text>
</comment>
<protein>
    <recommendedName>
        <fullName evidence="3">Aspartyl-phosphate phosphatase Spo0E family protein</fullName>
    </recommendedName>
</protein>
<dbReference type="InterPro" id="IPR036638">
    <property type="entry name" value="HLH_DNA-bd_sf"/>
</dbReference>
<dbReference type="InterPro" id="IPR037208">
    <property type="entry name" value="Spo0E-like_sf"/>
</dbReference>
<name>A0ABQ5TCT9_9BACI</name>
<proteinExistence type="predicted"/>
<dbReference type="Pfam" id="PF09388">
    <property type="entry name" value="SpoOE-like"/>
    <property type="match status" value="1"/>
</dbReference>
<accession>A0ABQ5TCT9</accession>
<dbReference type="EMBL" id="BSKO01000001">
    <property type="protein sequence ID" value="GLO64418.1"/>
    <property type="molecule type" value="Genomic_DNA"/>
</dbReference>
<reference evidence="1 2" key="1">
    <citation type="submission" date="2023-02" db="EMBL/GenBank/DDBJ databases">
        <title>Oceanobacillus kimchii IFOP_LL358 isolated form Alexandrium catenella lab strain.</title>
        <authorList>
            <person name="Gajardo G."/>
            <person name="Ueki S."/>
            <person name="Maruyama F."/>
        </authorList>
    </citation>
    <scope>NUCLEOTIDE SEQUENCE [LARGE SCALE GENOMIC DNA]</scope>
    <source>
        <strain evidence="1 2">IFOP_LL358</strain>
    </source>
</reference>
<dbReference type="Gene3D" id="4.10.280.10">
    <property type="entry name" value="Helix-loop-helix DNA-binding domain"/>
    <property type="match status" value="1"/>
</dbReference>
<dbReference type="RefSeq" id="WP_077596806.1">
    <property type="nucleotide sequence ID" value="NZ_BSKO01000001.1"/>
</dbReference>
<dbReference type="SUPFAM" id="SSF140500">
    <property type="entry name" value="BAS1536-like"/>
    <property type="match status" value="1"/>
</dbReference>
<dbReference type="Proteomes" id="UP001275436">
    <property type="component" value="Unassembled WGS sequence"/>
</dbReference>
<sequence length="49" mass="5935">MDKHTLFEEIEQCRREMLDLYGKYDLTSDTVITTSMKLDQLMNDYEKEL</sequence>
<organism evidence="1 2">
    <name type="scientific">Oceanobacillus kimchii</name>
    <dbReference type="NCBI Taxonomy" id="746691"/>
    <lineage>
        <taxon>Bacteria</taxon>
        <taxon>Bacillati</taxon>
        <taxon>Bacillota</taxon>
        <taxon>Bacilli</taxon>
        <taxon>Bacillales</taxon>
        <taxon>Bacillaceae</taxon>
        <taxon>Oceanobacillus</taxon>
    </lineage>
</organism>